<proteinExistence type="predicted"/>
<dbReference type="EMBL" id="HF935215">
    <property type="protein sequence ID" value="CCX04721.1"/>
    <property type="molecule type" value="Genomic_DNA"/>
</dbReference>
<name>U4KV38_PYROM</name>
<dbReference type="Proteomes" id="UP000018144">
    <property type="component" value="Unassembled WGS sequence"/>
</dbReference>
<evidence type="ECO:0000313" key="1">
    <source>
        <dbReference type="EMBL" id="CCX04721.1"/>
    </source>
</evidence>
<organism evidence="1 2">
    <name type="scientific">Pyronema omphalodes (strain CBS 100304)</name>
    <name type="common">Pyronema confluens</name>
    <dbReference type="NCBI Taxonomy" id="1076935"/>
    <lineage>
        <taxon>Eukaryota</taxon>
        <taxon>Fungi</taxon>
        <taxon>Dikarya</taxon>
        <taxon>Ascomycota</taxon>
        <taxon>Pezizomycotina</taxon>
        <taxon>Pezizomycetes</taxon>
        <taxon>Pezizales</taxon>
        <taxon>Pyronemataceae</taxon>
        <taxon>Pyronema</taxon>
    </lineage>
</organism>
<protein>
    <submittedName>
        <fullName evidence="1">Uncharacterized protein</fullName>
    </submittedName>
</protein>
<gene>
    <name evidence="1" type="ORF">PCON_03385</name>
</gene>
<evidence type="ECO:0000313" key="2">
    <source>
        <dbReference type="Proteomes" id="UP000018144"/>
    </source>
</evidence>
<dbReference type="AlphaFoldDB" id="U4KV38"/>
<reference evidence="1 2" key="1">
    <citation type="journal article" date="2013" name="PLoS Genet.">
        <title>The genome and development-dependent transcriptomes of Pyronema confluens: a window into fungal evolution.</title>
        <authorList>
            <person name="Traeger S."/>
            <person name="Altegoer F."/>
            <person name="Freitag M."/>
            <person name="Gabaldon T."/>
            <person name="Kempken F."/>
            <person name="Kumar A."/>
            <person name="Marcet-Houben M."/>
            <person name="Poggeler S."/>
            <person name="Stajich J.E."/>
            <person name="Nowrousian M."/>
        </authorList>
    </citation>
    <scope>NUCLEOTIDE SEQUENCE [LARGE SCALE GENOMIC DNA]</scope>
    <source>
        <strain evidence="2">CBS 100304</strain>
        <tissue evidence="1">Vegetative mycelium</tissue>
    </source>
</reference>
<sequence length="92" mass="10082">MGGWNVGRSRSSPELQGRRRIAIKRIVGCRGLMRTCILITTRFSENDIASSVHTACTQSALTISPDLLVGEQLSFSCCMSLCHGAVMVLRLR</sequence>
<keyword evidence="2" id="KW-1185">Reference proteome</keyword>
<accession>U4KV38</accession>